<dbReference type="EMBL" id="JAAWWK010000004">
    <property type="protein sequence ID" value="NKI18112.1"/>
    <property type="molecule type" value="Genomic_DNA"/>
</dbReference>
<feature type="domain" description="Glycosyl transferase family 51" evidence="13">
    <location>
        <begin position="139"/>
        <end position="282"/>
    </location>
</feature>
<evidence type="ECO:0000256" key="10">
    <source>
        <dbReference type="ARBA" id="ARBA00044770"/>
    </source>
</evidence>
<dbReference type="Gene3D" id="3.40.710.10">
    <property type="entry name" value="DD-peptidase/beta-lactamase superfamily"/>
    <property type="match status" value="1"/>
</dbReference>
<dbReference type="PANTHER" id="PTHR32282:SF24">
    <property type="entry name" value="GLYCOSYL TRANSFERASE FAMILY 51 DOMAIN-CONTAINING PROTEIN"/>
    <property type="match status" value="1"/>
</dbReference>
<feature type="domain" description="Penicillin-binding protein transpeptidase" evidence="12">
    <location>
        <begin position="821"/>
        <end position="918"/>
    </location>
</feature>
<accession>A0ABX1GI09</accession>
<evidence type="ECO:0000259" key="12">
    <source>
        <dbReference type="Pfam" id="PF00905"/>
    </source>
</evidence>
<dbReference type="InterPro" id="IPR036950">
    <property type="entry name" value="PBP_transglycosylase"/>
</dbReference>
<evidence type="ECO:0000313" key="14">
    <source>
        <dbReference type="EMBL" id="NKI18112.1"/>
    </source>
</evidence>
<evidence type="ECO:0000256" key="9">
    <source>
        <dbReference type="ARBA" id="ARBA00023268"/>
    </source>
</evidence>
<organism evidence="14 15">
    <name type="scientific">Spongiibacter thalassae</name>
    <dbReference type="NCBI Taxonomy" id="2721624"/>
    <lineage>
        <taxon>Bacteria</taxon>
        <taxon>Pseudomonadati</taxon>
        <taxon>Pseudomonadota</taxon>
        <taxon>Gammaproteobacteria</taxon>
        <taxon>Cellvibrionales</taxon>
        <taxon>Spongiibacteraceae</taxon>
        <taxon>Spongiibacter</taxon>
    </lineage>
</organism>
<dbReference type="SUPFAM" id="SSF56601">
    <property type="entry name" value="beta-lactamase/transpeptidase-like"/>
    <property type="match status" value="1"/>
</dbReference>
<dbReference type="InterPro" id="IPR001264">
    <property type="entry name" value="Glyco_trans_51"/>
</dbReference>
<dbReference type="Proteomes" id="UP000765845">
    <property type="component" value="Unassembled WGS sequence"/>
</dbReference>
<evidence type="ECO:0000256" key="7">
    <source>
        <dbReference type="ARBA" id="ARBA00022679"/>
    </source>
</evidence>
<reference evidence="14 15" key="1">
    <citation type="submission" date="2020-04" db="EMBL/GenBank/DDBJ databases">
        <authorList>
            <person name="Yoon J."/>
        </authorList>
    </citation>
    <scope>NUCLEOTIDE SEQUENCE [LARGE SCALE GENOMIC DNA]</scope>
    <source>
        <strain evidence="14 15">KMU-166</strain>
    </source>
</reference>
<evidence type="ECO:0000256" key="1">
    <source>
        <dbReference type="ARBA" id="ARBA00004752"/>
    </source>
</evidence>
<keyword evidence="6" id="KW-0328">Glycosyltransferase</keyword>
<evidence type="ECO:0000256" key="11">
    <source>
        <dbReference type="ARBA" id="ARBA00049902"/>
    </source>
</evidence>
<dbReference type="Pfam" id="PF00912">
    <property type="entry name" value="Transgly"/>
    <property type="match status" value="1"/>
</dbReference>
<proteinExistence type="inferred from homology"/>
<keyword evidence="15" id="KW-1185">Reference proteome</keyword>
<dbReference type="EC" id="2.4.99.28" evidence="10"/>
<comment type="pathway">
    <text evidence="1">Cell wall biogenesis; peptidoglycan biosynthesis.</text>
</comment>
<sequence length="999" mass="111635">MTTRNKLKKSVLYFALAMSLAGVAVVAIEYHTSYFQSRYFSALAKDLHFELREGAAEHIRFPQHGPYNIQNGYTRLPVFTERLQGKGYTISRQAEFSPELLAYANWGGNPPYAVPSQTGLTILGDGGKTLFAAREPEFVYRHFNDIPQLLLKALLFIENRELLTEKSPTKNPVVEWDRLIQAAMGRILHPGEGGPGGSTLATQMEKYRYSPGGMTTDHREKLRQIVSASVRYYHSGETSRDSRKSIVLSYLNSTPLSGRAGHGEIHGIGDGLKQWYGIDFKHANYVLTAPSEVVGIDEKARVFKAALSLLLSQRRPSHYLLEGRSDLDQLTTSYLRVLANNGIIGEKLRDAAMRQPLTFVDRERFLPPPAFVSRKAVNNVRSELMNILGVNSLYTLDRLDLTATTTIAGDTQAEVGNLLQRAANLDYAKQSGLLGEKLLREGQLSALSYSVVLYERTATGNVLRVQTDNLDMPFDMNTGSKLDLGSTAKLRTLISYLEIIEMVYLKYRGMPPADLAFARNVAEDPLRQWTLERLIDNPGIDLRSLLDAAMLRSYSASPAESFFTAGGLHKFSNFDKLDNSRVLTVADAMNRSVNLVFIRMMRDITRYYTMEIPGSREVLLDRGDPRRGDYLSRFADLEGKIYLNQFYSYYRNLDPQQIIQRLAQRTKPFPGRLTMAFRSVKPEADLEELERFIQLRLSADALEEVDIAKLYRQYDPERFNSNDRAYLARMHPLELWLVKSLLEQADISHSKIVEDSAAVRQDAYAWLTRSRKARAQDRSIRILLERDAFVGIHRQWQRLGYPFSSLVPSYATALGASADRPTALAELMGIIVNDGVRVPLRQIDRVHFARNTPYETELTINPPAGQRVLSVELAQTVRQALAGVVENGTARRLKGLFVDAQGKPVQVGGKTGTGDHRMKSYGAGGRLIGDTAVNRNALFTFYIGDRFFGVILAHVGGNKAEGFEFTSGLATQLLKIIQPALTPLLATPAAAPASPGSTN</sequence>
<protein>
    <recommendedName>
        <fullName evidence="10">peptidoglycan glycosyltransferase</fullName>
        <ecNumber evidence="10">2.4.99.28</ecNumber>
    </recommendedName>
</protein>
<evidence type="ECO:0000256" key="4">
    <source>
        <dbReference type="ARBA" id="ARBA00022645"/>
    </source>
</evidence>
<dbReference type="SUPFAM" id="SSF53955">
    <property type="entry name" value="Lysozyme-like"/>
    <property type="match status" value="1"/>
</dbReference>
<evidence type="ECO:0000256" key="2">
    <source>
        <dbReference type="ARBA" id="ARBA00007090"/>
    </source>
</evidence>
<name>A0ABX1GI09_9GAMM</name>
<keyword evidence="4" id="KW-0121">Carboxypeptidase</keyword>
<comment type="similarity">
    <text evidence="3">In the N-terminal section; belongs to the glycosyltransferase 51 family.</text>
</comment>
<evidence type="ECO:0000256" key="3">
    <source>
        <dbReference type="ARBA" id="ARBA00007739"/>
    </source>
</evidence>
<gene>
    <name evidence="14" type="ORF">HCU74_11920</name>
</gene>
<comment type="catalytic activity">
    <reaction evidence="11">
        <text>[GlcNAc-(1-&gt;4)-Mur2Ac(oyl-L-Ala-gamma-D-Glu-L-Lys-D-Ala-D-Ala)](n)-di-trans,octa-cis-undecaprenyl diphosphate + beta-D-GlcNAc-(1-&gt;4)-Mur2Ac(oyl-L-Ala-gamma-D-Glu-L-Lys-D-Ala-D-Ala)-di-trans,octa-cis-undecaprenyl diphosphate = [GlcNAc-(1-&gt;4)-Mur2Ac(oyl-L-Ala-gamma-D-Glu-L-Lys-D-Ala-D-Ala)](n+1)-di-trans,octa-cis-undecaprenyl diphosphate + di-trans,octa-cis-undecaprenyl diphosphate + H(+)</text>
        <dbReference type="Rhea" id="RHEA:23708"/>
        <dbReference type="Rhea" id="RHEA-COMP:9602"/>
        <dbReference type="Rhea" id="RHEA-COMP:9603"/>
        <dbReference type="ChEBI" id="CHEBI:15378"/>
        <dbReference type="ChEBI" id="CHEBI:58405"/>
        <dbReference type="ChEBI" id="CHEBI:60033"/>
        <dbReference type="ChEBI" id="CHEBI:78435"/>
        <dbReference type="EC" id="2.4.99.28"/>
    </reaction>
</comment>
<dbReference type="InterPro" id="IPR050396">
    <property type="entry name" value="Glycosyltr_51/Transpeptidase"/>
</dbReference>
<evidence type="ECO:0000256" key="8">
    <source>
        <dbReference type="ARBA" id="ARBA00022801"/>
    </source>
</evidence>
<dbReference type="Pfam" id="PF00905">
    <property type="entry name" value="Transpeptidase"/>
    <property type="match status" value="1"/>
</dbReference>
<evidence type="ECO:0000256" key="5">
    <source>
        <dbReference type="ARBA" id="ARBA00022670"/>
    </source>
</evidence>
<dbReference type="InterPro" id="IPR023346">
    <property type="entry name" value="Lysozyme-like_dom_sf"/>
</dbReference>
<comment type="caution">
    <text evidence="14">The sequence shown here is derived from an EMBL/GenBank/DDBJ whole genome shotgun (WGS) entry which is preliminary data.</text>
</comment>
<dbReference type="Gene3D" id="1.10.3810.10">
    <property type="entry name" value="Biosynthetic peptidoglycan transglycosylase-like"/>
    <property type="match status" value="1"/>
</dbReference>
<dbReference type="PANTHER" id="PTHR32282">
    <property type="entry name" value="BINDING PROTEIN TRANSPEPTIDASE, PUTATIVE-RELATED"/>
    <property type="match status" value="1"/>
</dbReference>
<dbReference type="InterPro" id="IPR001460">
    <property type="entry name" value="PCN-bd_Tpept"/>
</dbReference>
<keyword evidence="8" id="KW-0378">Hydrolase</keyword>
<evidence type="ECO:0000259" key="13">
    <source>
        <dbReference type="Pfam" id="PF00912"/>
    </source>
</evidence>
<comment type="similarity">
    <text evidence="2">In the C-terminal section; belongs to the transpeptidase family.</text>
</comment>
<keyword evidence="5" id="KW-0645">Protease</keyword>
<keyword evidence="9" id="KW-0511">Multifunctional enzyme</keyword>
<evidence type="ECO:0000256" key="6">
    <source>
        <dbReference type="ARBA" id="ARBA00022676"/>
    </source>
</evidence>
<keyword evidence="7" id="KW-0808">Transferase</keyword>
<dbReference type="RefSeq" id="WP_168450642.1">
    <property type="nucleotide sequence ID" value="NZ_JAAWWK010000004.1"/>
</dbReference>
<evidence type="ECO:0000313" key="15">
    <source>
        <dbReference type="Proteomes" id="UP000765845"/>
    </source>
</evidence>
<dbReference type="InterPro" id="IPR012338">
    <property type="entry name" value="Beta-lactam/transpept-like"/>
</dbReference>